<dbReference type="EMBL" id="QRHA01000010">
    <property type="protein sequence ID" value="RDV24468.1"/>
    <property type="molecule type" value="Genomic_DNA"/>
</dbReference>
<evidence type="ECO:0000256" key="9">
    <source>
        <dbReference type="ARBA" id="ARBA00023204"/>
    </source>
</evidence>
<evidence type="ECO:0000256" key="6">
    <source>
        <dbReference type="ARBA" id="ARBA00022839"/>
    </source>
</evidence>
<feature type="domain" description="RecC C-terminal" evidence="11">
    <location>
        <begin position="798"/>
        <end position="1019"/>
    </location>
</feature>
<keyword evidence="1 10" id="KW-0540">Nuclease</keyword>
<dbReference type="Gene3D" id="1.10.10.160">
    <property type="match status" value="1"/>
</dbReference>
<sequence length="1093" mass="122982">MLVLYPSNKLEHLSYLLGELLSRQPGDPFSPETILVESPGMQHWLNMQLARQQGIAMNLQFPLPTRFMWDTARALLGPDSVPRKSSYRREVLIWRIEGILRSSRFQTFQQSRKVCQYWNALQDEEARSAQRLQLAAALADVFEQYLLYRPHWLFAWENNESAIGEQGDEEWQALIWRLLVEQQPLHPARLHKLSVEALQQHGPKGLPNRVIVFAINALAPQVVQFFDALARHIDIHLFHLNPSVNYWGDSKSDRELALTLRTHGIEQFVAEQQANPLLGNLGKQGRELFNQLTELQSYEISAFDSAEFEEPDEPLNRLHALQNDILHACAPSAGFMAKGTDNSILITRAHSALREVQGLHDALLQMMQDDPDIHPSDVVVMCPAIEEYAPLVDAVFHRIGTPRPEHAVPPRIPCSIADRAPMDSEPLVAAFISLLSLPDSRFEVSKILDYLRLEATQSRFSLTSDDLLLMTDWLQKAHVHWGRNAEHKANITDGAATSAMHSWAWGLKRLLVGMVYEDSAVLADDLLTVPDVEGQNTVVLGKLIDLVEQLGRFAERLKTPRSAAQWHEFLIELRDACFAPQPDALDSWESIARATADLAAHCEEAGFDETLSLRQVRDVLIKRFSSPDAGNHFMTGQVTFCSMLPMRSIPFKVVCILGLNDGEFPRQSQPISIDLMARTARLRGDRSRRLEDRYLFLEALISARQRLYLSYQANSAQDNSPRQPSLVLAELLNVIGQGYDGEHLSQRQLGLHPFSTGCFSGPLPSFERGWHRLAEAIQGQQEQLDSRIEPVSEVKLAEELKVSEFSRAFRSPLEYFANQTLGVYLQQSAPLLQDAEPFTENALTRYQALDSLALNAAAQQPNDNVLRQLQCSGALPDNPVTEDKLQLWSDAATALASAAGLSQMTTQASCWQGHHIRLVGSAWSGGDNLSMMHTGKQSGYRILSQFLTLLCFNAQGYASGLEAYYLNWSKQEYQLRVTRFNAISATQASALLAEFEQAYLRLCQAPLLYSVEAGMKLIKDAGKETWSDWLEGYGAQASWQSLWEGQRGQNNGLRHDPYMRWFYPDGLSLGQVPTEALYALFLPMVQGVKDSKL</sequence>
<dbReference type="Pfam" id="PF04257">
    <property type="entry name" value="Exonuc_V_gamma"/>
    <property type="match status" value="1"/>
</dbReference>
<dbReference type="PANTHER" id="PTHR30591:SF1">
    <property type="entry name" value="RECBCD ENZYME SUBUNIT RECC"/>
    <property type="match status" value="1"/>
</dbReference>
<gene>
    <name evidence="10 12" type="primary">recC</name>
    <name evidence="12" type="ORF">DXV75_13665</name>
</gene>
<evidence type="ECO:0000256" key="1">
    <source>
        <dbReference type="ARBA" id="ARBA00022722"/>
    </source>
</evidence>
<proteinExistence type="inferred from homology"/>
<evidence type="ECO:0000259" key="11">
    <source>
        <dbReference type="Pfam" id="PF17946"/>
    </source>
</evidence>
<keyword evidence="4 10" id="KW-0378">Hydrolase</keyword>
<keyword evidence="5 10" id="KW-0347">Helicase</keyword>
<dbReference type="Gene3D" id="1.10.10.990">
    <property type="match status" value="1"/>
</dbReference>
<dbReference type="HAMAP" id="MF_01486">
    <property type="entry name" value="RecC"/>
    <property type="match status" value="1"/>
</dbReference>
<evidence type="ECO:0000256" key="8">
    <source>
        <dbReference type="ARBA" id="ARBA00023125"/>
    </source>
</evidence>
<evidence type="ECO:0000256" key="4">
    <source>
        <dbReference type="ARBA" id="ARBA00022801"/>
    </source>
</evidence>
<dbReference type="AlphaFoldDB" id="A0A3D8M4D0"/>
<keyword evidence="13" id="KW-1185">Reference proteome</keyword>
<evidence type="ECO:0000256" key="10">
    <source>
        <dbReference type="HAMAP-Rule" id="MF_01486"/>
    </source>
</evidence>
<dbReference type="Gene3D" id="3.40.50.10930">
    <property type="match status" value="1"/>
</dbReference>
<keyword evidence="6 10" id="KW-0269">Exonuclease</keyword>
<dbReference type="RefSeq" id="WP_115593990.1">
    <property type="nucleotide sequence ID" value="NZ_QRHA01000010.1"/>
</dbReference>
<comment type="miscellaneous">
    <text evidence="10">In the RecBCD complex, RecB has a slow 3'-5' helicase, an exonuclease activity and loads RecA onto ssDNA, RecD has a fast 5'-3' helicase activity, while RecC stimulates the ATPase and processivity of the RecB helicase and contributes to recognition of the Chi site.</text>
</comment>
<comment type="function">
    <text evidence="10">A helicase/nuclease that prepares dsDNA breaks (DSB) for recombinational DNA repair. Binds to DSBs and unwinds DNA via a highly rapid and processive ATP-dependent bidirectional helicase activity. Unwinds dsDNA until it encounters a Chi (crossover hotspot instigator) sequence from the 3' direction. Cuts ssDNA a few nucleotides 3' to the Chi site. The properties and activities of the enzyme are changed at Chi. The Chi-altered holoenzyme produces a long 3'-ssDNA overhang and facilitates RecA-binding to the ssDNA for homologous DNA recombination and repair. Holoenzyme degrades any linearized DNA that is unable to undergo homologous recombination. In the holoenzyme this subunit recognizes the wild-type Chi sequence, and when added to isolated RecB increases its ATP-dependent helicase processivity.</text>
</comment>
<dbReference type="Proteomes" id="UP000256561">
    <property type="component" value="Unassembled WGS sequence"/>
</dbReference>
<comment type="caution">
    <text evidence="12">The sequence shown here is derived from an EMBL/GenBank/DDBJ whole genome shotgun (WGS) entry which is preliminary data.</text>
</comment>
<dbReference type="GO" id="GO:0009338">
    <property type="term" value="C:exodeoxyribonuclease V complex"/>
    <property type="evidence" value="ECO:0007669"/>
    <property type="project" value="InterPro"/>
</dbReference>
<dbReference type="InterPro" id="IPR013986">
    <property type="entry name" value="DExx_box_DNA_helicase_dom_sf"/>
</dbReference>
<name>A0A3D8M4D0_9ALTE</name>
<dbReference type="PIRSF" id="PIRSF000980">
    <property type="entry name" value="RecC"/>
    <property type="match status" value="1"/>
</dbReference>
<evidence type="ECO:0000256" key="3">
    <source>
        <dbReference type="ARBA" id="ARBA00022763"/>
    </source>
</evidence>
<dbReference type="OrthoDB" id="9762834at2"/>
<dbReference type="Gene3D" id="3.40.50.300">
    <property type="entry name" value="P-loop containing nucleotide triphosphate hydrolases"/>
    <property type="match status" value="2"/>
</dbReference>
<keyword evidence="2 10" id="KW-0547">Nucleotide-binding</keyword>
<protein>
    <recommendedName>
        <fullName evidence="10">RecBCD enzyme subunit RecC</fullName>
    </recommendedName>
    <alternativeName>
        <fullName evidence="10">Exonuclease V subunit RecC</fullName>
        <shortName evidence="10">ExoV subunit RecC</shortName>
    </alternativeName>
    <alternativeName>
        <fullName evidence="10">Helicase/nuclease RecBCD subunit RecC</fullName>
    </alternativeName>
</protein>
<evidence type="ECO:0000256" key="5">
    <source>
        <dbReference type="ARBA" id="ARBA00022806"/>
    </source>
</evidence>
<dbReference type="GO" id="GO:0005524">
    <property type="term" value="F:ATP binding"/>
    <property type="evidence" value="ECO:0007669"/>
    <property type="project" value="UniProtKB-UniRule"/>
</dbReference>
<dbReference type="GO" id="GO:0003678">
    <property type="term" value="F:DNA helicase activity"/>
    <property type="evidence" value="ECO:0007669"/>
    <property type="project" value="UniProtKB-UniRule"/>
</dbReference>
<evidence type="ECO:0000256" key="7">
    <source>
        <dbReference type="ARBA" id="ARBA00022840"/>
    </source>
</evidence>
<keyword evidence="7 10" id="KW-0067">ATP-binding</keyword>
<dbReference type="PANTHER" id="PTHR30591">
    <property type="entry name" value="RECBCD ENZYME SUBUNIT RECC"/>
    <property type="match status" value="1"/>
</dbReference>
<keyword evidence="3 10" id="KW-0227">DNA damage</keyword>
<evidence type="ECO:0000313" key="13">
    <source>
        <dbReference type="Proteomes" id="UP000256561"/>
    </source>
</evidence>
<dbReference type="InterPro" id="IPR041500">
    <property type="entry name" value="RecC_C"/>
</dbReference>
<keyword evidence="8 10" id="KW-0238">DNA-binding</keyword>
<keyword evidence="9 10" id="KW-0234">DNA repair</keyword>
<comment type="similarity">
    <text evidence="10">Belongs to the RecC family.</text>
</comment>
<dbReference type="GO" id="GO:0000724">
    <property type="term" value="P:double-strand break repair via homologous recombination"/>
    <property type="evidence" value="ECO:0007669"/>
    <property type="project" value="UniProtKB-UniRule"/>
</dbReference>
<dbReference type="NCBIfam" id="TIGR01450">
    <property type="entry name" value="recC"/>
    <property type="match status" value="1"/>
</dbReference>
<dbReference type="Pfam" id="PF17946">
    <property type="entry name" value="RecC_C"/>
    <property type="match status" value="1"/>
</dbReference>
<dbReference type="GO" id="GO:0003677">
    <property type="term" value="F:DNA binding"/>
    <property type="evidence" value="ECO:0007669"/>
    <property type="project" value="UniProtKB-UniRule"/>
</dbReference>
<dbReference type="SUPFAM" id="SSF52540">
    <property type="entry name" value="P-loop containing nucleoside triphosphate hydrolases"/>
    <property type="match status" value="2"/>
</dbReference>
<dbReference type="InterPro" id="IPR006697">
    <property type="entry name" value="RecC"/>
</dbReference>
<dbReference type="GO" id="GO:0008854">
    <property type="term" value="F:exodeoxyribonuclease V activity"/>
    <property type="evidence" value="ECO:0007669"/>
    <property type="project" value="InterPro"/>
</dbReference>
<accession>A0A3D8M4D0</accession>
<dbReference type="InterPro" id="IPR027417">
    <property type="entry name" value="P-loop_NTPase"/>
</dbReference>
<comment type="subunit">
    <text evidence="10">Heterotrimer of RecB, RecC and RecD. All subunits contribute to DNA-binding.</text>
</comment>
<evidence type="ECO:0000256" key="2">
    <source>
        <dbReference type="ARBA" id="ARBA00022741"/>
    </source>
</evidence>
<dbReference type="SUPFAM" id="SSF52980">
    <property type="entry name" value="Restriction endonuclease-like"/>
    <property type="match status" value="1"/>
</dbReference>
<evidence type="ECO:0000313" key="12">
    <source>
        <dbReference type="EMBL" id="RDV24468.1"/>
    </source>
</evidence>
<organism evidence="12 13">
    <name type="scientific">Alteromonas aestuariivivens</name>
    <dbReference type="NCBI Taxonomy" id="1938339"/>
    <lineage>
        <taxon>Bacteria</taxon>
        <taxon>Pseudomonadati</taxon>
        <taxon>Pseudomonadota</taxon>
        <taxon>Gammaproteobacteria</taxon>
        <taxon>Alteromonadales</taxon>
        <taxon>Alteromonadaceae</taxon>
        <taxon>Alteromonas/Salinimonas group</taxon>
        <taxon>Alteromonas</taxon>
    </lineage>
</organism>
<dbReference type="InterPro" id="IPR011335">
    <property type="entry name" value="Restrct_endonuc-II-like"/>
</dbReference>
<reference evidence="13" key="1">
    <citation type="submission" date="2018-08" db="EMBL/GenBank/DDBJ databases">
        <authorList>
            <person name="Zhang J."/>
            <person name="Du Z.-J."/>
        </authorList>
    </citation>
    <scope>NUCLEOTIDE SEQUENCE [LARGE SCALE GENOMIC DNA]</scope>
    <source>
        <strain evidence="13">KCTC 52655</strain>
    </source>
</reference>